<dbReference type="InterPro" id="IPR017924">
    <property type="entry name" value="RNA-binding_YhbY"/>
</dbReference>
<accession>C0EK73</accession>
<evidence type="ECO:0000256" key="2">
    <source>
        <dbReference type="PROSITE-ProRule" id="PRU00626"/>
    </source>
</evidence>
<protein>
    <submittedName>
        <fullName evidence="4">RNA-binding protein, YhbY family</fullName>
    </submittedName>
</protein>
<evidence type="ECO:0000313" key="4">
    <source>
        <dbReference type="EMBL" id="EEG34696.1"/>
    </source>
</evidence>
<dbReference type="PANTHER" id="PTHR40065">
    <property type="entry name" value="RNA-BINDING PROTEIN YHBY"/>
    <property type="match status" value="1"/>
</dbReference>
<organism evidence="4 5">
    <name type="scientific">Neisseria flavescens NRL30031/H210</name>
    <dbReference type="NCBI Taxonomy" id="546264"/>
    <lineage>
        <taxon>Bacteria</taxon>
        <taxon>Pseudomonadati</taxon>
        <taxon>Pseudomonadota</taxon>
        <taxon>Betaproteobacteria</taxon>
        <taxon>Neisseriales</taxon>
        <taxon>Neisseriaceae</taxon>
        <taxon>Neisseria</taxon>
    </lineage>
</organism>
<dbReference type="eggNOG" id="COG1534">
    <property type="taxonomic scope" value="Bacteria"/>
</dbReference>
<reference evidence="4 5" key="1">
    <citation type="submission" date="2009-01" db="EMBL/GenBank/DDBJ databases">
        <authorList>
            <person name="Fulton L."/>
            <person name="Clifton S."/>
            <person name="Chinwalla A.T."/>
            <person name="Mitreva M."/>
            <person name="Sodergren E."/>
            <person name="Weinstock G."/>
            <person name="Clifton S."/>
            <person name="Dooling D.J."/>
            <person name="Fulton B."/>
            <person name="Minx P."/>
            <person name="Pepin K.H."/>
            <person name="Johnson M."/>
            <person name="Bhonagiri V."/>
            <person name="Nash W.E."/>
            <person name="Mardis E.R."/>
            <person name="Wilson R.K."/>
        </authorList>
    </citation>
    <scope>NUCLEOTIDE SEQUENCE [LARGE SCALE GENOMIC DNA]</scope>
    <source>
        <strain evidence="4 5">NRL30031/H210</strain>
    </source>
</reference>
<evidence type="ECO:0000256" key="1">
    <source>
        <dbReference type="ARBA" id="ARBA00022884"/>
    </source>
</evidence>
<dbReference type="InterPro" id="IPR035920">
    <property type="entry name" value="YhbY-like_sf"/>
</dbReference>
<dbReference type="InterPro" id="IPR051925">
    <property type="entry name" value="RNA-binding_domain"/>
</dbReference>
<comment type="caution">
    <text evidence="4">The sequence shown here is derived from an EMBL/GenBank/DDBJ whole genome shotgun (WGS) entry which is preliminary data.</text>
</comment>
<name>C0EK73_NEIFL</name>
<dbReference type="Gene3D" id="3.30.110.60">
    <property type="entry name" value="YhbY-like"/>
    <property type="match status" value="1"/>
</dbReference>
<dbReference type="SMART" id="SM01103">
    <property type="entry name" value="CRS1_YhbY"/>
    <property type="match status" value="1"/>
</dbReference>
<dbReference type="AlphaFoldDB" id="C0EK73"/>
<evidence type="ECO:0000259" key="3">
    <source>
        <dbReference type="PROSITE" id="PS51295"/>
    </source>
</evidence>
<dbReference type="Pfam" id="PF01985">
    <property type="entry name" value="CRS1_YhbY"/>
    <property type="match status" value="1"/>
</dbReference>
<evidence type="ECO:0000313" key="5">
    <source>
        <dbReference type="Proteomes" id="UP000004457"/>
    </source>
</evidence>
<dbReference type="SUPFAM" id="SSF75471">
    <property type="entry name" value="YhbY-like"/>
    <property type="match status" value="1"/>
</dbReference>
<keyword evidence="5" id="KW-1185">Reference proteome</keyword>
<keyword evidence="1 2" id="KW-0694">RNA-binding</keyword>
<proteinExistence type="predicted"/>
<gene>
    <name evidence="4" type="ORF">NEIFLAOT_00315</name>
</gene>
<dbReference type="PROSITE" id="PS51295">
    <property type="entry name" value="CRM"/>
    <property type="match status" value="1"/>
</dbReference>
<dbReference type="EMBL" id="ACEN01000005">
    <property type="protein sequence ID" value="EEG34696.1"/>
    <property type="molecule type" value="Genomic_DNA"/>
</dbReference>
<dbReference type="PANTHER" id="PTHR40065:SF3">
    <property type="entry name" value="RNA-BINDING PROTEIN YHBY"/>
    <property type="match status" value="1"/>
</dbReference>
<dbReference type="GO" id="GO:0003723">
    <property type="term" value="F:RNA binding"/>
    <property type="evidence" value="ECO:0007669"/>
    <property type="project" value="UniProtKB-UniRule"/>
</dbReference>
<dbReference type="InterPro" id="IPR001890">
    <property type="entry name" value="RNA-binding_CRM"/>
</dbReference>
<dbReference type="NCBIfam" id="TIGR00253">
    <property type="entry name" value="RNA_bind_YhbY"/>
    <property type="match status" value="1"/>
</dbReference>
<feature type="domain" description="CRM" evidence="3">
    <location>
        <begin position="16"/>
        <end position="107"/>
    </location>
</feature>
<sequence>MAIILFNWILINMSDNKLSTKEILALKAQAHHLHPVVMVGQQGLTDSVIKETDAALTAHELIKVRVFGDDRAERIEICNALCETLGAQLVQHIGKLLVLWRKKPDDE</sequence>
<dbReference type="Proteomes" id="UP000004457">
    <property type="component" value="Unassembled WGS sequence"/>
</dbReference>